<evidence type="ECO:0000313" key="15">
    <source>
        <dbReference type="Proteomes" id="UP001319060"/>
    </source>
</evidence>
<feature type="domain" description="Tryptophan synthase beta chain-like PALP" evidence="13">
    <location>
        <begin position="7"/>
        <end position="293"/>
    </location>
</feature>
<keyword evidence="10 12" id="KW-0456">Lyase</keyword>
<evidence type="ECO:0000313" key="14">
    <source>
        <dbReference type="EMBL" id="MBN3547434.1"/>
    </source>
</evidence>
<dbReference type="PROSITE" id="PS00165">
    <property type="entry name" value="DEHYDRATASE_SER_THR"/>
    <property type="match status" value="1"/>
</dbReference>
<evidence type="ECO:0000256" key="10">
    <source>
        <dbReference type="ARBA" id="ARBA00023239"/>
    </source>
</evidence>
<comment type="catalytic activity">
    <reaction evidence="1 12">
        <text>L-threonine = 2-oxobutanoate + NH4(+)</text>
        <dbReference type="Rhea" id="RHEA:22108"/>
        <dbReference type="ChEBI" id="CHEBI:16763"/>
        <dbReference type="ChEBI" id="CHEBI:28938"/>
        <dbReference type="ChEBI" id="CHEBI:57926"/>
        <dbReference type="EC" id="4.3.1.19"/>
    </reaction>
</comment>
<comment type="pathway">
    <text evidence="3 12">Amino-acid degradation; L-threonine degradation via propanoate pathway; propanoate from L-threonine: step 1/4.</text>
</comment>
<dbReference type="GO" id="GO:0004794">
    <property type="term" value="F:threonine deaminase activity"/>
    <property type="evidence" value="ECO:0007669"/>
    <property type="project" value="UniProtKB-EC"/>
</dbReference>
<evidence type="ECO:0000256" key="5">
    <source>
        <dbReference type="ARBA" id="ARBA00011447"/>
    </source>
</evidence>
<evidence type="ECO:0000256" key="3">
    <source>
        <dbReference type="ARBA" id="ARBA00004958"/>
    </source>
</evidence>
<dbReference type="PANTHER" id="PTHR48078">
    <property type="entry name" value="THREONINE DEHYDRATASE, MITOCHONDRIAL-RELATED"/>
    <property type="match status" value="1"/>
</dbReference>
<comment type="caution">
    <text evidence="14">The sequence shown here is derived from an EMBL/GenBank/DDBJ whole genome shotgun (WGS) entry which is preliminary data.</text>
</comment>
<dbReference type="InterPro" id="IPR001926">
    <property type="entry name" value="TrpB-like_PALP"/>
</dbReference>
<name>A0ABS2ZJ99_9BACL</name>
<keyword evidence="12" id="KW-0547">Nucleotide-binding</keyword>
<protein>
    <recommendedName>
        <fullName evidence="7 12">L-threonine dehydratase catabolic TdcB</fullName>
        <ecNumber evidence="6 12">4.3.1.19</ecNumber>
    </recommendedName>
    <alternativeName>
        <fullName evidence="12">Threonine deaminase</fullName>
    </alternativeName>
</protein>
<dbReference type="InterPro" id="IPR000634">
    <property type="entry name" value="Ser/Thr_deHydtase_PyrdxlP-BS"/>
</dbReference>
<keyword evidence="8" id="KW-0021">Allosteric enzyme</keyword>
<evidence type="ECO:0000256" key="7">
    <source>
        <dbReference type="ARBA" id="ARBA00022248"/>
    </source>
</evidence>
<dbReference type="RefSeq" id="WP_188401674.1">
    <property type="nucleotide sequence ID" value="NZ_BMCE01000001.1"/>
</dbReference>
<gene>
    <name evidence="14" type="primary">ilvA</name>
    <name evidence="14" type="ORF">JYA64_19155</name>
</gene>
<comment type="similarity">
    <text evidence="4 12">Belongs to the serine/threonine dehydratase family.</text>
</comment>
<dbReference type="Proteomes" id="UP001319060">
    <property type="component" value="Unassembled WGS sequence"/>
</dbReference>
<dbReference type="InterPro" id="IPR036052">
    <property type="entry name" value="TrpB-like_PALP_sf"/>
</dbReference>
<evidence type="ECO:0000256" key="4">
    <source>
        <dbReference type="ARBA" id="ARBA00010869"/>
    </source>
</evidence>
<evidence type="ECO:0000256" key="8">
    <source>
        <dbReference type="ARBA" id="ARBA00022533"/>
    </source>
</evidence>
<organism evidence="14 15">
    <name type="scientific">Fictibacillus barbaricus</name>
    <dbReference type="NCBI Taxonomy" id="182136"/>
    <lineage>
        <taxon>Bacteria</taxon>
        <taxon>Bacillati</taxon>
        <taxon>Bacillota</taxon>
        <taxon>Bacilli</taxon>
        <taxon>Bacillales</taxon>
        <taxon>Fictibacillaceae</taxon>
        <taxon>Fictibacillus</taxon>
    </lineage>
</organism>
<evidence type="ECO:0000259" key="13">
    <source>
        <dbReference type="Pfam" id="PF00291"/>
    </source>
</evidence>
<dbReference type="SUPFAM" id="SSF53686">
    <property type="entry name" value="Tryptophan synthase beta subunit-like PLP-dependent enzymes"/>
    <property type="match status" value="1"/>
</dbReference>
<dbReference type="Pfam" id="PF00291">
    <property type="entry name" value="PALP"/>
    <property type="match status" value="1"/>
</dbReference>
<evidence type="ECO:0000256" key="11">
    <source>
        <dbReference type="ARBA" id="ARBA00025527"/>
    </source>
</evidence>
<evidence type="ECO:0000256" key="2">
    <source>
        <dbReference type="ARBA" id="ARBA00001933"/>
    </source>
</evidence>
<comment type="function">
    <text evidence="11 12">Catalyzes the anaerobic formation of alpha-ketobutyrate and ammonia from threonine in a two-step reaction. The first step involved a dehydration of threonine and a production of enamine intermediates (aminocrotonate), which tautomerizes to its imine form (iminobutyrate). Both intermediates are unstable and short-lived. The second step is the nonenzymatic hydrolysis of the enamine/imine intermediates to form 2-ketobutyrate and free ammonia. In the low water environment of the cell, the second step is accelerated by RidA.</text>
</comment>
<comment type="subunit">
    <text evidence="5 12">In the native structure, TdcB is in a dimeric form, whereas in the TdcB-AMP complex, it exists in a tetrameric form (dimer of dimers).</text>
</comment>
<keyword evidence="15" id="KW-1185">Reference proteome</keyword>
<evidence type="ECO:0000256" key="12">
    <source>
        <dbReference type="RuleBase" id="RU363083"/>
    </source>
</evidence>
<dbReference type="PANTHER" id="PTHR48078:SF6">
    <property type="entry name" value="L-THREONINE DEHYDRATASE CATABOLIC TDCB"/>
    <property type="match status" value="1"/>
</dbReference>
<dbReference type="NCBIfam" id="TIGR01127">
    <property type="entry name" value="ilvA_1Cterm"/>
    <property type="match status" value="1"/>
</dbReference>
<evidence type="ECO:0000256" key="6">
    <source>
        <dbReference type="ARBA" id="ARBA00012096"/>
    </source>
</evidence>
<dbReference type="CDD" id="cd01562">
    <property type="entry name" value="Thr-dehyd"/>
    <property type="match status" value="1"/>
</dbReference>
<dbReference type="Gene3D" id="3.40.50.1100">
    <property type="match status" value="2"/>
</dbReference>
<sequence length="317" mass="33889">MEEVSKIAHRTPLKQSATLNKWTGGKLYMKLENLQRTGSFKLRGAYYKVSTLNDFEGARGVIAASAGNHAQGLALSCSLRGIKSKIFMPENAPLSKIEAVKSYGADIVLEGDNYQAAYEAAKKEELVNGSVFVHPFDDYDVIAGQSTVALEMLQQNPELKTIVVPVGGGGLLAGIALAVKSIRPDVRVVGVQSANVSAVYQAFTGSSKKPLSRCSSIADGIAVVKPGEITVPVISKYVDEMVTVTEEQIAFAMMFMLEREKMVVEGAGAASLAAVLFHSQLAAGQKVGLIISGGNVDPQKWSFYKGLADKLNMKRIS</sequence>
<accession>A0ABS2ZJ99</accession>
<dbReference type="InterPro" id="IPR050147">
    <property type="entry name" value="Ser/Thr_Dehydratase"/>
</dbReference>
<comment type="cofactor">
    <cofactor evidence="2 12">
        <name>pyridoxal 5'-phosphate</name>
        <dbReference type="ChEBI" id="CHEBI:597326"/>
    </cofactor>
</comment>
<keyword evidence="9 12" id="KW-0663">Pyridoxal phosphate</keyword>
<dbReference type="EMBL" id="JAFHKS010000044">
    <property type="protein sequence ID" value="MBN3547434.1"/>
    <property type="molecule type" value="Genomic_DNA"/>
</dbReference>
<evidence type="ECO:0000256" key="1">
    <source>
        <dbReference type="ARBA" id="ARBA00001274"/>
    </source>
</evidence>
<reference evidence="14 15" key="1">
    <citation type="submission" date="2021-01" db="EMBL/GenBank/DDBJ databases">
        <title>Genome Sequencing of Type Strains.</title>
        <authorList>
            <person name="Lemaire J.F."/>
            <person name="Inderbitzin P."/>
            <person name="Collins S.B."/>
            <person name="Wespe N."/>
            <person name="Knight-Connoni V."/>
        </authorList>
    </citation>
    <scope>NUCLEOTIDE SEQUENCE [LARGE SCALE GENOMIC DNA]</scope>
    <source>
        <strain evidence="14 15">DSM 14730</strain>
    </source>
</reference>
<dbReference type="EC" id="4.3.1.19" evidence="6 12"/>
<dbReference type="InterPro" id="IPR005789">
    <property type="entry name" value="Thr_deHydtase_catblc"/>
</dbReference>
<proteinExistence type="inferred from homology"/>
<evidence type="ECO:0000256" key="9">
    <source>
        <dbReference type="ARBA" id="ARBA00022898"/>
    </source>
</evidence>